<protein>
    <submittedName>
        <fullName evidence="2">HD domain-containing protein</fullName>
    </submittedName>
</protein>
<evidence type="ECO:0000313" key="2">
    <source>
        <dbReference type="EMBL" id="WWX25364.1"/>
    </source>
</evidence>
<keyword evidence="3" id="KW-1185">Reference proteome</keyword>
<name>A0ABZ2J7Z0_9CHLR</name>
<feature type="domain" description="HD" evidence="1">
    <location>
        <begin position="194"/>
        <end position="371"/>
    </location>
</feature>
<evidence type="ECO:0000259" key="1">
    <source>
        <dbReference type="Pfam" id="PF13023"/>
    </source>
</evidence>
<dbReference type="InterPro" id="IPR006674">
    <property type="entry name" value="HD_domain"/>
</dbReference>
<evidence type="ECO:0000313" key="3">
    <source>
        <dbReference type="Proteomes" id="UP001375370"/>
    </source>
</evidence>
<reference evidence="2 3" key="1">
    <citation type="submission" date="2024-03" db="EMBL/GenBank/DDBJ databases">
        <title>A Dehalogenimonas Isolated from Estuarine Sediments Dihaloeliminates Chlorinated Alkanes.</title>
        <authorList>
            <person name="Yang Y."/>
            <person name="Wang H."/>
        </authorList>
    </citation>
    <scope>NUCLEOTIDE SEQUENCE [LARGE SCALE GENOMIC DNA]</scope>
    <source>
        <strain evidence="2 3">W</strain>
    </source>
</reference>
<dbReference type="EMBL" id="CP146612">
    <property type="protein sequence ID" value="WWX25364.1"/>
    <property type="molecule type" value="Genomic_DNA"/>
</dbReference>
<dbReference type="Pfam" id="PF13023">
    <property type="entry name" value="HD_3"/>
    <property type="match status" value="1"/>
</dbReference>
<dbReference type="SUPFAM" id="SSF109604">
    <property type="entry name" value="HD-domain/PDEase-like"/>
    <property type="match status" value="2"/>
</dbReference>
<dbReference type="RefSeq" id="WP_338737504.1">
    <property type="nucleotide sequence ID" value="NZ_CP146612.1"/>
</dbReference>
<dbReference type="Gene3D" id="1.10.3210.10">
    <property type="entry name" value="Hypothetical protein af1432"/>
    <property type="match status" value="2"/>
</dbReference>
<proteinExistence type="predicted"/>
<accession>A0ABZ2J7Z0</accession>
<gene>
    <name evidence="2" type="ORF">V8247_08990</name>
</gene>
<organism evidence="2 3">
    <name type="scientific">Candidatus Dehalogenimonas loeffleri</name>
    <dbReference type="NCBI Taxonomy" id="3127115"/>
    <lineage>
        <taxon>Bacteria</taxon>
        <taxon>Bacillati</taxon>
        <taxon>Chloroflexota</taxon>
        <taxon>Dehalococcoidia</taxon>
        <taxon>Dehalococcoidales</taxon>
        <taxon>Dehalococcoidaceae</taxon>
        <taxon>Dehalogenimonas</taxon>
    </lineage>
</organism>
<dbReference type="Proteomes" id="UP001375370">
    <property type="component" value="Chromosome"/>
</dbReference>
<sequence>MYHDFLLKIFEAASLQRWNDKLRPTMLTELDKQSHKMIISYVLAKYEESAGNDVDWIALIERGLFELIRRITTTDIKPPIFHKIKSVPEQYNTLNAWVYEQTNQYFDGFPNEIGDRYKKFIFNTQTDQVDKILEAAHFYATKWEYEIVERANPDDFERNSIRGSIDAEVYKYFNLDGIKRLIKRESIKDFVDLCGALRFQKRWSHLDRVPQTSVLGHMLVVAIYSYIFSIERQICEKGRVTNYLTGLFHDLPEALTRDIISPVKHGTGIAELLKQYEVEQMEKEVFKKIPPEWHNEISRFTKNEFSDTIIEGDQEREVRCEELVNEYNDDRYTPRDGTLVKTCDLMAAFLEAYLAKTNGLASDKYTDAMRNIYNKLESDSIGSFNIKRFLLNLEPCLK</sequence>